<dbReference type="Proteomes" id="UP000003027">
    <property type="component" value="Unassembled WGS sequence"/>
</dbReference>
<dbReference type="EMBL" id="AALD02000007">
    <property type="protein sequence ID" value="EEQ11558.1"/>
    <property type="molecule type" value="Genomic_DNA"/>
</dbReference>
<keyword evidence="3" id="KW-1185">Reference proteome</keyword>
<evidence type="ECO:0000313" key="2">
    <source>
        <dbReference type="EMBL" id="EEQ11558.1"/>
    </source>
</evidence>
<accession>A0ABP2EJK8</accession>
<protein>
    <submittedName>
        <fullName evidence="2">Uncharacterized protein</fullName>
    </submittedName>
</protein>
<evidence type="ECO:0000256" key="1">
    <source>
        <dbReference type="SAM" id="MobiDB-lite"/>
    </source>
</evidence>
<reference evidence="2" key="1">
    <citation type="submission" date="2008-12" db="EMBL/GenBank/DDBJ databases">
        <title>Annotation of the Yersinia mollaretii ATCC 43969 genome.</title>
        <authorList>
            <person name="Read T.D."/>
            <person name="Akmal A."/>
            <person name="Bishop-Lilly K."/>
            <person name="Chen P.E."/>
            <person name="Cook C."/>
            <person name="Kiley M.P."/>
            <person name="Lentz S."/>
            <person name="Mateczun A."/>
            <person name="Nagarajan N."/>
            <person name="Nolan N."/>
            <person name="Osborne B.I."/>
            <person name="Pop M."/>
            <person name="Sozhamannan S."/>
            <person name="Stewart A.C."/>
            <person name="Sulakvelidze A."/>
            <person name="Thomason B."/>
            <person name="Willner K."/>
            <person name="Zwick M.E."/>
        </authorList>
    </citation>
    <scope>NUCLEOTIDE SEQUENCE [LARGE SCALE GENOMIC DNA]</scope>
    <source>
        <strain evidence="2">ATCC 43969</strain>
    </source>
</reference>
<gene>
    <name evidence="2" type="ORF">ymoll0001_21320</name>
</gene>
<feature type="region of interest" description="Disordered" evidence="1">
    <location>
        <begin position="1"/>
        <end position="43"/>
    </location>
</feature>
<sequence length="43" mass="4347">MTLHTIRGDFDGVSPSGKQGGPLGAGSPRNNKEPLAGSHSDSL</sequence>
<comment type="caution">
    <text evidence="2">The sequence shown here is derived from an EMBL/GenBank/DDBJ whole genome shotgun (WGS) entry which is preliminary data.</text>
</comment>
<proteinExistence type="predicted"/>
<organism evidence="2 3">
    <name type="scientific">Yersinia mollaretii (strain ATCC 43969 / DSM 18520 / CIP 103324 / CNY 7263 / WAIP 204)</name>
    <dbReference type="NCBI Taxonomy" id="349967"/>
    <lineage>
        <taxon>Bacteria</taxon>
        <taxon>Pseudomonadati</taxon>
        <taxon>Pseudomonadota</taxon>
        <taxon>Gammaproteobacteria</taxon>
        <taxon>Enterobacterales</taxon>
        <taxon>Yersiniaceae</taxon>
        <taxon>Yersinia</taxon>
    </lineage>
</organism>
<name>A0ABP2EJK8_YERMW</name>
<feature type="compositionally biased region" description="Basic and acidic residues" evidence="1">
    <location>
        <begin position="1"/>
        <end position="10"/>
    </location>
</feature>
<evidence type="ECO:0000313" key="3">
    <source>
        <dbReference type="Proteomes" id="UP000003027"/>
    </source>
</evidence>